<accession>A0A428PQX4</accession>
<name>A0A428PQX4_9HYPO</name>
<reference evidence="2 3" key="1">
    <citation type="submission" date="2017-06" db="EMBL/GenBank/DDBJ databases">
        <title>Comparative genomic analysis of Ambrosia Fusariam Clade fungi.</title>
        <authorList>
            <person name="Stajich J.E."/>
            <person name="Carrillo J."/>
            <person name="Kijimoto T."/>
            <person name="Eskalen A."/>
            <person name="O'Donnell K."/>
            <person name="Kasson M."/>
        </authorList>
    </citation>
    <scope>NUCLEOTIDE SEQUENCE [LARGE SCALE GENOMIC DNA]</scope>
    <source>
        <strain evidence="2 3">NRRL62606</strain>
    </source>
</reference>
<evidence type="ECO:0000313" key="3">
    <source>
        <dbReference type="Proteomes" id="UP000287972"/>
    </source>
</evidence>
<proteinExistence type="predicted"/>
<evidence type="ECO:0008006" key="4">
    <source>
        <dbReference type="Google" id="ProtNLM"/>
    </source>
</evidence>
<evidence type="ECO:0000256" key="1">
    <source>
        <dbReference type="SAM" id="SignalP"/>
    </source>
</evidence>
<dbReference type="Proteomes" id="UP000287972">
    <property type="component" value="Unassembled WGS sequence"/>
</dbReference>
<feature type="signal peptide" evidence="1">
    <location>
        <begin position="1"/>
        <end position="17"/>
    </location>
</feature>
<dbReference type="EMBL" id="NKCL01000688">
    <property type="protein sequence ID" value="RSL55437.1"/>
    <property type="molecule type" value="Genomic_DNA"/>
</dbReference>
<evidence type="ECO:0000313" key="2">
    <source>
        <dbReference type="EMBL" id="RSL55437.1"/>
    </source>
</evidence>
<feature type="chain" id="PRO_5019192133" description="Cell wall protein" evidence="1">
    <location>
        <begin position="18"/>
        <end position="191"/>
    </location>
</feature>
<comment type="caution">
    <text evidence="2">The sequence shown here is derived from an EMBL/GenBank/DDBJ whole genome shotgun (WGS) entry which is preliminary data.</text>
</comment>
<protein>
    <recommendedName>
        <fullName evidence="4">Cell wall protein</fullName>
    </recommendedName>
</protein>
<keyword evidence="1" id="KW-0732">Signal</keyword>
<keyword evidence="3" id="KW-1185">Reference proteome</keyword>
<dbReference type="AlphaFoldDB" id="A0A428PQX4"/>
<organism evidence="2 3">
    <name type="scientific">Fusarium floridanum</name>
    <dbReference type="NCBI Taxonomy" id="1325733"/>
    <lineage>
        <taxon>Eukaryota</taxon>
        <taxon>Fungi</taxon>
        <taxon>Dikarya</taxon>
        <taxon>Ascomycota</taxon>
        <taxon>Pezizomycotina</taxon>
        <taxon>Sordariomycetes</taxon>
        <taxon>Hypocreomycetidae</taxon>
        <taxon>Hypocreales</taxon>
        <taxon>Nectriaceae</taxon>
        <taxon>Fusarium</taxon>
        <taxon>Fusarium solani species complex</taxon>
    </lineage>
</organism>
<gene>
    <name evidence="2" type="ORF">CEP51_014548</name>
</gene>
<sequence length="191" mass="20238">MKLSLFFGSLAVGLAWAVPKQETNKSASSPGDVLKSLQGLSSSIDSDLASIRSAIAADSGDVVAVVEVRAKAVAKKVTNVVRAVLPLVQDVPPPSELKGSTEAYARIGHLARDMLRKIGSVIFELTQRVDRDAFSTILSGLLSALVDVVVSFLGPPGVPLKFLLQSAVKSSVRVFTDVLYNAVAIFWGFLQ</sequence>